<sequence>MIVSVLVCRTATARGKAELADMASDHAREDSEIARVTAKQFAPDFQQPDPEVPGLIPGTCRFICEAVGLARGQTQTREDR</sequence>
<organism evidence="1 2">
    <name type="scientific">Timema podura</name>
    <name type="common">Walking stick</name>
    <dbReference type="NCBI Taxonomy" id="61482"/>
    <lineage>
        <taxon>Eukaryota</taxon>
        <taxon>Metazoa</taxon>
        <taxon>Ecdysozoa</taxon>
        <taxon>Arthropoda</taxon>
        <taxon>Hexapoda</taxon>
        <taxon>Insecta</taxon>
        <taxon>Pterygota</taxon>
        <taxon>Neoptera</taxon>
        <taxon>Polyneoptera</taxon>
        <taxon>Phasmatodea</taxon>
        <taxon>Timematodea</taxon>
        <taxon>Timematoidea</taxon>
        <taxon>Timematidae</taxon>
        <taxon>Timema</taxon>
    </lineage>
</organism>
<evidence type="ECO:0000313" key="2">
    <source>
        <dbReference type="Proteomes" id="UP001153148"/>
    </source>
</evidence>
<keyword evidence="2" id="KW-1185">Reference proteome</keyword>
<protein>
    <submittedName>
        <fullName evidence="1">Uncharacterized protein</fullName>
    </submittedName>
</protein>
<name>A0ABN7PC71_TIMPD</name>
<gene>
    <name evidence="1" type="ORF">TPAB3V08_LOCUS12287</name>
</gene>
<accession>A0ABN7PC71</accession>
<reference evidence="1" key="1">
    <citation type="submission" date="2021-03" db="EMBL/GenBank/DDBJ databases">
        <authorList>
            <person name="Tran Van P."/>
        </authorList>
    </citation>
    <scope>NUCLEOTIDE SEQUENCE</scope>
</reference>
<comment type="caution">
    <text evidence="1">The sequence shown here is derived from an EMBL/GenBank/DDBJ whole genome shotgun (WGS) entry which is preliminary data.</text>
</comment>
<dbReference type="PANTHER" id="PTHR23085:SF16">
    <property type="entry name" value="GH28348P"/>
    <property type="match status" value="1"/>
</dbReference>
<proteinExistence type="predicted"/>
<dbReference type="EMBL" id="CAJPIN010042190">
    <property type="protein sequence ID" value="CAG2065343.1"/>
    <property type="molecule type" value="Genomic_DNA"/>
</dbReference>
<dbReference type="InterPro" id="IPR017191">
    <property type="entry name" value="Junctophilin"/>
</dbReference>
<dbReference type="PANTHER" id="PTHR23085">
    <property type="entry name" value="GH28348P"/>
    <property type="match status" value="1"/>
</dbReference>
<evidence type="ECO:0000313" key="1">
    <source>
        <dbReference type="EMBL" id="CAG2065343.1"/>
    </source>
</evidence>
<dbReference type="Proteomes" id="UP001153148">
    <property type="component" value="Unassembled WGS sequence"/>
</dbReference>